<gene>
    <name evidence="1" type="ORF">TCM_035314</name>
</gene>
<proteinExistence type="predicted"/>
<keyword evidence="2" id="KW-1185">Reference proteome</keyword>
<dbReference type="EMBL" id="CM001886">
    <property type="protein sequence ID" value="EOY16513.1"/>
    <property type="molecule type" value="Genomic_DNA"/>
</dbReference>
<name>A0A061FHW9_THECC</name>
<protein>
    <submittedName>
        <fullName evidence="1">Uncharacterized protein</fullName>
    </submittedName>
</protein>
<evidence type="ECO:0000313" key="2">
    <source>
        <dbReference type="Proteomes" id="UP000026915"/>
    </source>
</evidence>
<dbReference type="Gramene" id="EOY16513">
    <property type="protein sequence ID" value="EOY16513"/>
    <property type="gene ID" value="TCM_035314"/>
</dbReference>
<sequence length="67" mass="7494">MVCNLVIVQLNGRLEPVAHICAAQCPWAHIGLRVTSLRDPLTTRIGPSSIKGFQMPYQRVDLRTTLH</sequence>
<dbReference type="HOGENOM" id="CLU_2817636_0_0_1"/>
<reference evidence="1 2" key="1">
    <citation type="journal article" date="2013" name="Genome Biol.">
        <title>The genome sequence of the most widely cultivated cacao type and its use to identify candidate genes regulating pod color.</title>
        <authorList>
            <person name="Motamayor J.C."/>
            <person name="Mockaitis K."/>
            <person name="Schmutz J."/>
            <person name="Haiminen N."/>
            <person name="Iii D.L."/>
            <person name="Cornejo O."/>
            <person name="Findley S.D."/>
            <person name="Zheng P."/>
            <person name="Utro F."/>
            <person name="Royaert S."/>
            <person name="Saski C."/>
            <person name="Jenkins J."/>
            <person name="Podicheti R."/>
            <person name="Zhao M."/>
            <person name="Scheffler B.E."/>
            <person name="Stack J.C."/>
            <person name="Feltus F.A."/>
            <person name="Mustiga G.M."/>
            <person name="Amores F."/>
            <person name="Phillips W."/>
            <person name="Marelli J.P."/>
            <person name="May G.D."/>
            <person name="Shapiro H."/>
            <person name="Ma J."/>
            <person name="Bustamante C.D."/>
            <person name="Schnell R.J."/>
            <person name="Main D."/>
            <person name="Gilbert D."/>
            <person name="Parida L."/>
            <person name="Kuhn D.N."/>
        </authorList>
    </citation>
    <scope>NUCLEOTIDE SEQUENCE [LARGE SCALE GENOMIC DNA]</scope>
    <source>
        <strain evidence="2">cv. Matina 1-6</strain>
    </source>
</reference>
<organism evidence="1 2">
    <name type="scientific">Theobroma cacao</name>
    <name type="common">Cacao</name>
    <name type="synonym">Cocoa</name>
    <dbReference type="NCBI Taxonomy" id="3641"/>
    <lineage>
        <taxon>Eukaryota</taxon>
        <taxon>Viridiplantae</taxon>
        <taxon>Streptophyta</taxon>
        <taxon>Embryophyta</taxon>
        <taxon>Tracheophyta</taxon>
        <taxon>Spermatophyta</taxon>
        <taxon>Magnoliopsida</taxon>
        <taxon>eudicotyledons</taxon>
        <taxon>Gunneridae</taxon>
        <taxon>Pentapetalae</taxon>
        <taxon>rosids</taxon>
        <taxon>malvids</taxon>
        <taxon>Malvales</taxon>
        <taxon>Malvaceae</taxon>
        <taxon>Byttnerioideae</taxon>
        <taxon>Theobroma</taxon>
    </lineage>
</organism>
<dbReference type="Proteomes" id="UP000026915">
    <property type="component" value="Chromosome 8"/>
</dbReference>
<dbReference type="InParanoid" id="A0A061FHW9"/>
<evidence type="ECO:0000313" key="1">
    <source>
        <dbReference type="EMBL" id="EOY16513.1"/>
    </source>
</evidence>
<accession>A0A061FHW9</accession>
<dbReference type="AlphaFoldDB" id="A0A061FHW9"/>